<protein>
    <submittedName>
        <fullName evidence="2">Uncharacterized protein</fullName>
    </submittedName>
</protein>
<feature type="compositionally biased region" description="Basic and acidic residues" evidence="1">
    <location>
        <begin position="57"/>
        <end position="66"/>
    </location>
</feature>
<evidence type="ECO:0000256" key="1">
    <source>
        <dbReference type="SAM" id="MobiDB-lite"/>
    </source>
</evidence>
<accession>A0ABW4YXG1</accession>
<feature type="region of interest" description="Disordered" evidence="1">
    <location>
        <begin position="44"/>
        <end position="66"/>
    </location>
</feature>
<dbReference type="RefSeq" id="WP_213351062.1">
    <property type="nucleotide sequence ID" value="NZ_JAHBGB010000002.1"/>
</dbReference>
<keyword evidence="3" id="KW-1185">Reference proteome</keyword>
<evidence type="ECO:0000313" key="2">
    <source>
        <dbReference type="EMBL" id="MFD2141011.1"/>
    </source>
</evidence>
<name>A0ABW4YXG1_9HYPH</name>
<evidence type="ECO:0000313" key="3">
    <source>
        <dbReference type="Proteomes" id="UP001597299"/>
    </source>
</evidence>
<comment type="caution">
    <text evidence="2">The sequence shown here is derived from an EMBL/GenBank/DDBJ whole genome shotgun (WGS) entry which is preliminary data.</text>
</comment>
<gene>
    <name evidence="2" type="ORF">ACFSNC_11410</name>
</gene>
<proteinExistence type="predicted"/>
<dbReference type="Proteomes" id="UP001597299">
    <property type="component" value="Unassembled WGS sequence"/>
</dbReference>
<dbReference type="EMBL" id="JBHUHD010000001">
    <property type="protein sequence ID" value="MFD2141011.1"/>
    <property type="molecule type" value="Genomic_DNA"/>
</dbReference>
<sequence length="66" mass="6937">MKVTPRIRAFLPGRPRLPAPTRAGDAPKVFRDFGRTLGRLDRAAHVDKPAATSAARSAKDGGKGGA</sequence>
<organism evidence="2 3">
    <name type="scientific">Ancylobacter oerskovii</name>
    <dbReference type="NCBI Taxonomy" id="459519"/>
    <lineage>
        <taxon>Bacteria</taxon>
        <taxon>Pseudomonadati</taxon>
        <taxon>Pseudomonadota</taxon>
        <taxon>Alphaproteobacteria</taxon>
        <taxon>Hyphomicrobiales</taxon>
        <taxon>Xanthobacteraceae</taxon>
        <taxon>Ancylobacter</taxon>
    </lineage>
</organism>
<reference evidence="3" key="1">
    <citation type="journal article" date="2019" name="Int. J. Syst. Evol. Microbiol.">
        <title>The Global Catalogue of Microorganisms (GCM) 10K type strain sequencing project: providing services to taxonomists for standard genome sequencing and annotation.</title>
        <authorList>
            <consortium name="The Broad Institute Genomics Platform"/>
            <consortium name="The Broad Institute Genome Sequencing Center for Infectious Disease"/>
            <person name="Wu L."/>
            <person name="Ma J."/>
        </authorList>
    </citation>
    <scope>NUCLEOTIDE SEQUENCE [LARGE SCALE GENOMIC DNA]</scope>
    <source>
        <strain evidence="3">CCM 7435</strain>
    </source>
</reference>